<evidence type="ECO:0000313" key="5">
    <source>
        <dbReference type="Proteomes" id="UP000612893"/>
    </source>
</evidence>
<evidence type="ECO:0000313" key="4">
    <source>
        <dbReference type="EMBL" id="MBJ7597209.1"/>
    </source>
</evidence>
<sequence>MYLRIDRLQVELPMAEDPDPKAAQAVQELLGGRFGEMSTLMNYTYQSFNFRGKDKLKPYYDLVSNIATEELGHIELVAASISGLLTGAVERMPADADAPLKSVAGVGNPHHFLFAGQGALPVNALGAPWSGDYVFNTGDLVLDMLHNFFLECGARMGKLRVHEMTDNPIARALTGYLLVRGGVHQVAYAKALETITGVPVDKMLNIPNISNNRFPETRKFTESGVHRTLYRFSPDDYRDIDKVWRGTHFEDGGELVVRDGPPEGGPINPGKEEPQVFAPGYHPEELYEIAQKLVGQKLAR</sequence>
<feature type="binding site" evidence="2">
    <location>
        <position position="151"/>
    </location>
    <ligand>
        <name>Mn(2+)</name>
        <dbReference type="ChEBI" id="CHEBI:29035"/>
        <label>1</label>
    </ligand>
</feature>
<keyword evidence="3" id="KW-0106">Calcium</keyword>
<evidence type="ECO:0000256" key="1">
    <source>
        <dbReference type="ARBA" id="ARBA00007644"/>
    </source>
</evidence>
<feature type="binding site" evidence="2">
    <location>
        <position position="184"/>
    </location>
    <ligand>
        <name>Mn(2+)</name>
        <dbReference type="ChEBI" id="CHEBI:29035"/>
        <label>1</label>
    </ligand>
</feature>
<dbReference type="SUPFAM" id="SSF47240">
    <property type="entry name" value="Ferritin-like"/>
    <property type="match status" value="1"/>
</dbReference>
<dbReference type="RefSeq" id="WP_338199263.1">
    <property type="nucleotide sequence ID" value="NZ_JAEKNR010000045.1"/>
</dbReference>
<dbReference type="Pfam" id="PF05067">
    <property type="entry name" value="Mn_catalase"/>
    <property type="match status" value="1"/>
</dbReference>
<dbReference type="CDD" id="cd01051">
    <property type="entry name" value="Mn_catalase"/>
    <property type="match status" value="1"/>
</dbReference>
<gene>
    <name evidence="4" type="ORF">JF922_03870</name>
</gene>
<feature type="binding site" evidence="2">
    <location>
        <position position="70"/>
    </location>
    <ligand>
        <name>Mn(2+)</name>
        <dbReference type="ChEBI" id="CHEBI:29035"/>
        <label>1</label>
    </ligand>
</feature>
<comment type="cofactor">
    <cofactor evidence="2">
        <name>Mn(2+)</name>
        <dbReference type="ChEBI" id="CHEBI:29035"/>
    </cofactor>
    <text evidence="2">Binds 2 manganese ions per subunit.</text>
</comment>
<evidence type="ECO:0000256" key="3">
    <source>
        <dbReference type="PIRSR" id="PIRSR607760-2"/>
    </source>
</evidence>
<dbReference type="InterPro" id="IPR039377">
    <property type="entry name" value="Mn_catalase_dom"/>
</dbReference>
<feature type="binding site" evidence="3">
    <location>
        <position position="61"/>
    </location>
    <ligand>
        <name>Ca(2+)</name>
        <dbReference type="ChEBI" id="CHEBI:29108"/>
    </ligand>
</feature>
<evidence type="ECO:0000256" key="2">
    <source>
        <dbReference type="PIRSR" id="PIRSR607760-1"/>
    </source>
</evidence>
<dbReference type="InterPro" id="IPR009078">
    <property type="entry name" value="Ferritin-like_SF"/>
</dbReference>
<name>A0A934K1L2_9BACT</name>
<comment type="similarity">
    <text evidence="1">Belongs to the manganese catalase family.</text>
</comment>
<feature type="binding site" evidence="2">
    <location>
        <position position="73"/>
    </location>
    <ligand>
        <name>Mn(2+)</name>
        <dbReference type="ChEBI" id="CHEBI:29035"/>
        <label>1</label>
    </ligand>
</feature>
<dbReference type="InterPro" id="IPR007760">
    <property type="entry name" value="Mn_catalase"/>
</dbReference>
<keyword evidence="2" id="KW-0479">Metal-binding</keyword>
<comment type="cofactor">
    <cofactor evidence="3">
        <name>Ca(2+)</name>
        <dbReference type="ChEBI" id="CHEBI:29108"/>
    </cofactor>
    <text evidence="3">Binds 1 Ca(2+) ion per subunit.</text>
</comment>
<dbReference type="GO" id="GO:0046872">
    <property type="term" value="F:metal ion binding"/>
    <property type="evidence" value="ECO:0007669"/>
    <property type="project" value="UniProtKB-KW"/>
</dbReference>
<feature type="binding site" evidence="2">
    <location>
        <position position="36"/>
    </location>
    <ligand>
        <name>Mn(2+)</name>
        <dbReference type="ChEBI" id="CHEBI:29035"/>
        <label>1</label>
    </ligand>
</feature>
<dbReference type="InterPro" id="IPR012347">
    <property type="entry name" value="Ferritin-like"/>
</dbReference>
<comment type="caution">
    <text evidence="4">The sequence shown here is derived from an EMBL/GenBank/DDBJ whole genome shotgun (WGS) entry which is preliminary data.</text>
</comment>
<feature type="binding site" evidence="3">
    <location>
        <position position="233"/>
    </location>
    <ligand>
        <name>Ca(2+)</name>
        <dbReference type="ChEBI" id="CHEBI:29108"/>
    </ligand>
</feature>
<accession>A0A934K1L2</accession>
<proteinExistence type="inferred from homology"/>
<keyword evidence="2" id="KW-0464">Manganese</keyword>
<dbReference type="EMBL" id="JAEKNR010000045">
    <property type="protein sequence ID" value="MBJ7597209.1"/>
    <property type="molecule type" value="Genomic_DNA"/>
</dbReference>
<dbReference type="Proteomes" id="UP000612893">
    <property type="component" value="Unassembled WGS sequence"/>
</dbReference>
<dbReference type="Gene3D" id="1.20.1260.10">
    <property type="match status" value="1"/>
</dbReference>
<protein>
    <submittedName>
        <fullName evidence="4">Manganese catalase family protein</fullName>
    </submittedName>
</protein>
<keyword evidence="5" id="KW-1185">Reference proteome</keyword>
<organism evidence="4 5">
    <name type="scientific">Candidatus Nephthysia bennettiae</name>
    <dbReference type="NCBI Taxonomy" id="3127016"/>
    <lineage>
        <taxon>Bacteria</taxon>
        <taxon>Bacillati</taxon>
        <taxon>Candidatus Dormiibacterota</taxon>
        <taxon>Candidatus Dormibacteria</taxon>
        <taxon>Candidatus Dormibacterales</taxon>
        <taxon>Candidatus Dormibacteraceae</taxon>
        <taxon>Candidatus Nephthysia</taxon>
    </lineage>
</organism>
<dbReference type="AlphaFoldDB" id="A0A934K1L2"/>
<reference evidence="4" key="1">
    <citation type="submission" date="2020-10" db="EMBL/GenBank/DDBJ databases">
        <title>Ca. Dormibacterota MAGs.</title>
        <authorList>
            <person name="Montgomery K."/>
        </authorList>
    </citation>
    <scope>NUCLEOTIDE SEQUENCE [LARGE SCALE GENOMIC DNA]</scope>
    <source>
        <strain evidence="4">SC8812_S17_10</strain>
    </source>
</reference>